<organism evidence="1 2">
    <name type="scientific">Neisseria iguanae</name>
    <dbReference type="NCBI Taxonomy" id="90242"/>
    <lineage>
        <taxon>Bacteria</taxon>
        <taxon>Pseudomonadati</taxon>
        <taxon>Pseudomonadota</taxon>
        <taxon>Betaproteobacteria</taxon>
        <taxon>Neisseriales</taxon>
        <taxon>Neisseriaceae</taxon>
        <taxon>Neisseria</taxon>
    </lineage>
</organism>
<accession>A0A2P7TXJ2</accession>
<keyword evidence="2" id="KW-1185">Reference proteome</keyword>
<dbReference type="Proteomes" id="UP000241868">
    <property type="component" value="Unassembled WGS sequence"/>
</dbReference>
<sequence>MSFWCLDMWFTGDRMCLREQYAAKNMHRLKQLALNLINRDKSVKRRISSKRLMAAEDFENALKNPFFRPSVKGA</sequence>
<evidence type="ECO:0000313" key="2">
    <source>
        <dbReference type="Proteomes" id="UP000241868"/>
    </source>
</evidence>
<evidence type="ECO:0008006" key="3">
    <source>
        <dbReference type="Google" id="ProtNLM"/>
    </source>
</evidence>
<dbReference type="AlphaFoldDB" id="A0A2P7TXJ2"/>
<dbReference type="EMBL" id="PXYY01000110">
    <property type="protein sequence ID" value="PSJ79436.1"/>
    <property type="molecule type" value="Genomic_DNA"/>
</dbReference>
<protein>
    <recommendedName>
        <fullName evidence="3">Transposase</fullName>
    </recommendedName>
</protein>
<name>A0A2P7TXJ2_9NEIS</name>
<evidence type="ECO:0000313" key="1">
    <source>
        <dbReference type="EMBL" id="PSJ79436.1"/>
    </source>
</evidence>
<proteinExistence type="predicted"/>
<comment type="caution">
    <text evidence="1">The sequence shown here is derived from an EMBL/GenBank/DDBJ whole genome shotgun (WGS) entry which is preliminary data.</text>
</comment>
<reference evidence="1 2" key="1">
    <citation type="submission" date="2018-03" db="EMBL/GenBank/DDBJ databases">
        <title>Neisseria weixii sp. nov., isolated from the intestinal contents of Tibetan Plateau pika (Ochotona curzoniae) in Yushu, Qinghai Province, China.</title>
        <authorList>
            <person name="Gui Z."/>
        </authorList>
    </citation>
    <scope>NUCLEOTIDE SEQUENCE [LARGE SCALE GENOMIC DNA]</scope>
    <source>
        <strain evidence="1 2">ATCC 51483</strain>
    </source>
</reference>
<gene>
    <name evidence="1" type="ORF">C7N83_12235</name>
</gene>